<dbReference type="GO" id="GO:0005875">
    <property type="term" value="C:microtubule associated complex"/>
    <property type="evidence" value="ECO:0007669"/>
    <property type="project" value="TreeGrafter"/>
</dbReference>
<feature type="compositionally biased region" description="Polar residues" evidence="1">
    <location>
        <begin position="824"/>
        <end position="836"/>
    </location>
</feature>
<protein>
    <recommendedName>
        <fullName evidence="2">Microtubule-associated protein 1A/B/S-like MBL-like domain-containing protein</fullName>
    </recommendedName>
</protein>
<dbReference type="Pfam" id="PF25281">
    <property type="entry name" value="MBL_MAP1B"/>
    <property type="match status" value="1"/>
</dbReference>
<evidence type="ECO:0000256" key="1">
    <source>
        <dbReference type="SAM" id="MobiDB-lite"/>
    </source>
</evidence>
<keyword evidence="3" id="KW-1185">Reference proteome</keyword>
<dbReference type="PANTHER" id="PTHR13843">
    <property type="entry name" value="MICROTUBULE-ASSOCIATED PROTEIN"/>
    <property type="match status" value="1"/>
</dbReference>
<feature type="compositionally biased region" description="Basic and acidic residues" evidence="1">
    <location>
        <begin position="613"/>
        <end position="631"/>
    </location>
</feature>
<dbReference type="GO" id="GO:0030425">
    <property type="term" value="C:dendrite"/>
    <property type="evidence" value="ECO:0007669"/>
    <property type="project" value="TreeGrafter"/>
</dbReference>
<sequence>MAVTRVAVILGEILDEEQKPSLVKDAIPGLTSCPSDLLAKFQSHLNGLTSNQQCSLECIFCHQSEDFEFRILCRPSLSGITSLLTSYLVPPKKPDVALNVILIYAGLLSEGSAHWLLPNCVLTPAFLVDFIHHLSTLHPKSDDAENQPSPKPIRLHIGIGGVTSGGEWRQLVNTPPQSIGGHTFQVTVNRCRTTTKAKGHGPTDTTSPSGSTFDFESFLCDVMSKLPDPYCLPLSQALTTRSPTDPTIKVSKPCIYVFPEGSGQASILALPGYNMLINGGCSYKPCFWSVANYLDSLDSVFLTHWSVDNLLGVSEILPTVFTPNNKDSNNNKNSNNNKQPFLCLLTPPPNISQTKVNNTGQQDSQLQFPINLPMHFSNIIGKLKRAGTNLVVYPLTRGGKQSVLPRSIQLFQKVGQGCLELFPLTPGDDDSAELRKLTDDWSKASPSLMTTTVPLSRTPGNKSSVPLLSYTSVSALVVWRPAKDTEPILRILFVSPNAHQTRILSSLDALISGCIYLRHSKAVPAEYERKRPVQPLSAGMRRPTVPATTTHAASASNESIANSTGQNHHNTARLSQVPKKTAAQRPPSSVSTSSKNATNKPSPLAKTPAKVNESAKDKSATEVNSQHHETCANDDVLSSPENLPAESTDISSDIMNGDDASNINGGADDVIMHKPANGYGNDASDFEPSLGDSKQSMSNGDNNEFIIHNNNNNNNDLNMNTPIKLQEHTQQEFHTGGGGIPQENKVSPADGFKHDPIASWGMPQNLPLPTGPDASKKPSAAAAGTTNGDKKPASHMPTRRVTSVNSASLNVTKTSRPSLAPRPTTHTNGSNQSAATYSPGYTIASGHITSGKAPVPPYDKVKPIYVDVAFLPGGGNSNYVDAEWFKRVRARYYVATDVRPTCSLLESLVVGKESWSGDDAQLEVSLIIAYETEELLIWLGVNAGRLNACHINLASVISRSKIQILTETAPTTGGDGCLSYPGYRIDLL</sequence>
<dbReference type="GO" id="GO:0005874">
    <property type="term" value="C:microtubule"/>
    <property type="evidence" value="ECO:0007669"/>
    <property type="project" value="InterPro"/>
</dbReference>
<feature type="domain" description="Microtubule-associated protein 1A/B/S-like MBL-like" evidence="2">
    <location>
        <begin position="247"/>
        <end position="520"/>
    </location>
</feature>
<accession>A0AA85JMN8</accession>
<proteinExistence type="predicted"/>
<dbReference type="GO" id="GO:0000226">
    <property type="term" value="P:microtubule cytoskeleton organization"/>
    <property type="evidence" value="ECO:0007669"/>
    <property type="project" value="InterPro"/>
</dbReference>
<dbReference type="GO" id="GO:0043025">
    <property type="term" value="C:neuronal cell body"/>
    <property type="evidence" value="ECO:0007669"/>
    <property type="project" value="TreeGrafter"/>
</dbReference>
<dbReference type="GO" id="GO:0005829">
    <property type="term" value="C:cytosol"/>
    <property type="evidence" value="ECO:0007669"/>
    <property type="project" value="TreeGrafter"/>
</dbReference>
<dbReference type="GO" id="GO:0031114">
    <property type="term" value="P:regulation of microtubule depolymerization"/>
    <property type="evidence" value="ECO:0007669"/>
    <property type="project" value="TreeGrafter"/>
</dbReference>
<dbReference type="GO" id="GO:0008017">
    <property type="term" value="F:microtubule binding"/>
    <property type="evidence" value="ECO:0007669"/>
    <property type="project" value="InterPro"/>
</dbReference>
<feature type="region of interest" description="Disordered" evidence="1">
    <location>
        <begin position="679"/>
        <end position="836"/>
    </location>
</feature>
<dbReference type="GO" id="GO:0045202">
    <property type="term" value="C:synapse"/>
    <property type="evidence" value="ECO:0007669"/>
    <property type="project" value="TreeGrafter"/>
</dbReference>
<evidence type="ECO:0000313" key="3">
    <source>
        <dbReference type="Proteomes" id="UP000050795"/>
    </source>
</evidence>
<name>A0AA85JMN8_TRIRE</name>
<feature type="compositionally biased region" description="Polar residues" evidence="1">
    <location>
        <begin position="800"/>
        <end position="817"/>
    </location>
</feature>
<feature type="compositionally biased region" description="Polar residues" evidence="1">
    <location>
        <begin position="586"/>
        <end position="601"/>
    </location>
</feature>
<feature type="region of interest" description="Disordered" evidence="1">
    <location>
        <begin position="533"/>
        <end position="660"/>
    </location>
</feature>
<dbReference type="WBParaSite" id="TREG1_30900.1">
    <property type="protein sequence ID" value="TREG1_30900.1"/>
    <property type="gene ID" value="TREG1_30900"/>
</dbReference>
<dbReference type="GO" id="GO:0007409">
    <property type="term" value="P:axonogenesis"/>
    <property type="evidence" value="ECO:0007669"/>
    <property type="project" value="TreeGrafter"/>
</dbReference>
<dbReference type="GO" id="GO:0016358">
    <property type="term" value="P:dendrite development"/>
    <property type="evidence" value="ECO:0007669"/>
    <property type="project" value="TreeGrafter"/>
</dbReference>
<reference evidence="3" key="1">
    <citation type="submission" date="2022-06" db="EMBL/GenBank/DDBJ databases">
        <authorList>
            <person name="Berger JAMES D."/>
            <person name="Berger JAMES D."/>
        </authorList>
    </citation>
    <scope>NUCLEOTIDE SEQUENCE [LARGE SCALE GENOMIC DNA]</scope>
</reference>
<feature type="compositionally biased region" description="Polar residues" evidence="1">
    <location>
        <begin position="564"/>
        <end position="574"/>
    </location>
</feature>
<feature type="compositionally biased region" description="Polar residues" evidence="1">
    <location>
        <begin position="648"/>
        <end position="660"/>
    </location>
</feature>
<dbReference type="AlphaFoldDB" id="A0AA85JMN8"/>
<feature type="compositionally biased region" description="Low complexity" evidence="1">
    <location>
        <begin position="552"/>
        <end position="563"/>
    </location>
</feature>
<evidence type="ECO:0000259" key="2">
    <source>
        <dbReference type="Pfam" id="PF25281"/>
    </source>
</evidence>
<dbReference type="Proteomes" id="UP000050795">
    <property type="component" value="Unassembled WGS sequence"/>
</dbReference>
<evidence type="ECO:0000313" key="4">
    <source>
        <dbReference type="WBParaSite" id="TREG1_30900.1"/>
    </source>
</evidence>
<feature type="compositionally biased region" description="Low complexity" evidence="1">
    <location>
        <begin position="699"/>
        <end position="720"/>
    </location>
</feature>
<dbReference type="GO" id="GO:0003779">
    <property type="term" value="F:actin binding"/>
    <property type="evidence" value="ECO:0007669"/>
    <property type="project" value="TreeGrafter"/>
</dbReference>
<reference evidence="4" key="2">
    <citation type="submission" date="2023-11" db="UniProtKB">
        <authorList>
            <consortium name="WormBaseParasite"/>
        </authorList>
    </citation>
    <scope>IDENTIFICATION</scope>
</reference>
<dbReference type="PANTHER" id="PTHR13843:SF12">
    <property type="entry name" value="ATPASE F1_V1_A1 COMPLEX ALPHA_BETA SUBUNIT NUCLEOTIDE-BINDING DOMAIN-CONTAINING PROTEIN"/>
    <property type="match status" value="1"/>
</dbReference>
<dbReference type="InterPro" id="IPR026074">
    <property type="entry name" value="MAP1"/>
</dbReference>
<feature type="compositionally biased region" description="Low complexity" evidence="1">
    <location>
        <begin position="771"/>
        <end position="786"/>
    </location>
</feature>
<dbReference type="InterPro" id="IPR057480">
    <property type="entry name" value="MAP1A/B/S-like_MBL"/>
</dbReference>
<organism evidence="3 4">
    <name type="scientific">Trichobilharzia regenti</name>
    <name type="common">Nasal bird schistosome</name>
    <dbReference type="NCBI Taxonomy" id="157069"/>
    <lineage>
        <taxon>Eukaryota</taxon>
        <taxon>Metazoa</taxon>
        <taxon>Spiralia</taxon>
        <taxon>Lophotrochozoa</taxon>
        <taxon>Platyhelminthes</taxon>
        <taxon>Trematoda</taxon>
        <taxon>Digenea</taxon>
        <taxon>Strigeidida</taxon>
        <taxon>Schistosomatoidea</taxon>
        <taxon>Schistosomatidae</taxon>
        <taxon>Trichobilharzia</taxon>
    </lineage>
</organism>